<dbReference type="Proteomes" id="UP000601435">
    <property type="component" value="Unassembled WGS sequence"/>
</dbReference>
<dbReference type="EMBL" id="CAJNJA010049196">
    <property type="protein sequence ID" value="CAE7836053.1"/>
    <property type="molecule type" value="Genomic_DNA"/>
</dbReference>
<accession>A0A812ZSA9</accession>
<name>A0A812ZSA9_9DINO</name>
<keyword evidence="2" id="KW-1185">Reference proteome</keyword>
<protein>
    <submittedName>
        <fullName evidence="1">Uncharacterized protein</fullName>
    </submittedName>
</protein>
<evidence type="ECO:0000313" key="1">
    <source>
        <dbReference type="EMBL" id="CAE7836053.1"/>
    </source>
</evidence>
<dbReference type="OrthoDB" id="407055at2759"/>
<sequence length="392" mass="44276">MKYQKSRSTSWSEFWQRAEQHELWGPNHPVNRRMTPSQKGHAVPIAIHGDEGQGKKQRSLMVLSWSIVNHRKRHILLYKYPITTIRSINMAFSSEGVNLTLMALQKALVENLQFAAEPNNCPLAPGKDFTLQLAIAKGDWKFQASWLNEVRSYANHPSTSADRPVFCRRCLCTANVNSNKHWLDMKDRGWFEPAEVSDVLDGNIGRALPLRSLSGWHADMAAADTLHSLWLGCAKDAIGSALMDICEFHEAFSSCTGWDEALSQLCCEFHSWCDETGMEKHNCDELNLTKLGVNSITFDFPSGTSKGFTNRLLLAFVAKFLQGTTNDKLKVPAVLAWAVTDYANVLENAGIWLTEAEALHAADSRWLMHIVIWRCLSSDKSYRISRTRYVND</sequence>
<proteinExistence type="predicted"/>
<dbReference type="AlphaFoldDB" id="A0A812ZSA9"/>
<evidence type="ECO:0000313" key="2">
    <source>
        <dbReference type="Proteomes" id="UP000601435"/>
    </source>
</evidence>
<gene>
    <name evidence="1" type="ORF">SNEC2469_LOCUS25138</name>
</gene>
<comment type="caution">
    <text evidence="1">The sequence shown here is derived from an EMBL/GenBank/DDBJ whole genome shotgun (WGS) entry which is preliminary data.</text>
</comment>
<organism evidence="1 2">
    <name type="scientific">Symbiodinium necroappetens</name>
    <dbReference type="NCBI Taxonomy" id="1628268"/>
    <lineage>
        <taxon>Eukaryota</taxon>
        <taxon>Sar</taxon>
        <taxon>Alveolata</taxon>
        <taxon>Dinophyceae</taxon>
        <taxon>Suessiales</taxon>
        <taxon>Symbiodiniaceae</taxon>
        <taxon>Symbiodinium</taxon>
    </lineage>
</organism>
<reference evidence="1" key="1">
    <citation type="submission" date="2021-02" db="EMBL/GenBank/DDBJ databases">
        <authorList>
            <person name="Dougan E. K."/>
            <person name="Rhodes N."/>
            <person name="Thang M."/>
            <person name="Chan C."/>
        </authorList>
    </citation>
    <scope>NUCLEOTIDE SEQUENCE</scope>
</reference>